<dbReference type="InterPro" id="IPR008942">
    <property type="entry name" value="ENTH_VHS"/>
</dbReference>
<dbReference type="Pfam" id="PF12350">
    <property type="entry name" value="CTK3_C"/>
    <property type="match status" value="1"/>
</dbReference>
<sequence length="377" mass="42915">MDFGRESPTPSLGLVGKKLLFNEETVEEVRIPSESLVQGDRTAASFTAVQQKAITSSFKLDIPRLNLQDLNRMYFNYDGIIYCRACCSRKPHTRWRCSSPLPLMYARQVDLDVLMNHFCGFTATAGCHSIRKVVSFAVKFFPRCGEDLWDCIVEETQKGSINSRINILYFLDSLCETCLLVKTHANAIGNTEKASSNMYVDLVARDLGTIVENVVPPGVEGSPNLVSTKQILETWRSKRVIDPQILDSVISSFDNRTDSGEFDNDAPTVRKSFAPLPRPEIFKRIEEDRERHKRLRERRWVQPITHNTITEMQAPPLTSFMPLTEKEDGDRELSIDIEFDNEWETLSDWNEDDDEACAEENALCFPDPPGEMAMDLD</sequence>
<feature type="domain" description="CID" evidence="1">
    <location>
        <begin position="103"/>
        <end position="257"/>
    </location>
</feature>
<keyword evidence="2" id="KW-0418">Kinase</keyword>
<reference evidence="2 3" key="2">
    <citation type="submission" date="2017-02" db="EMBL/GenBank/DDBJ databases">
        <title>A genome survey and senescence transcriptome analysis in Lentinula edodes.</title>
        <authorList>
            <person name="Sakamoto Y."/>
            <person name="Nakade K."/>
            <person name="Sato S."/>
            <person name="Yoshida Y."/>
            <person name="Miyazaki K."/>
            <person name="Natsume S."/>
            <person name="Konno N."/>
        </authorList>
    </citation>
    <scope>NUCLEOTIDE SEQUENCE [LARGE SCALE GENOMIC DNA]</scope>
    <source>
        <strain evidence="2 3">NBRC 111202</strain>
    </source>
</reference>
<dbReference type="PANTHER" id="PTHR28291:SF1">
    <property type="entry name" value="CTD KINASE SUBUNIT GAMMA"/>
    <property type="match status" value="1"/>
</dbReference>
<protein>
    <submittedName>
        <fullName evidence="2">CTD kinase subunit gamma</fullName>
    </submittedName>
</protein>
<evidence type="ECO:0000259" key="1">
    <source>
        <dbReference type="PROSITE" id="PS51391"/>
    </source>
</evidence>
<evidence type="ECO:0000313" key="3">
    <source>
        <dbReference type="Proteomes" id="UP000188533"/>
    </source>
</evidence>
<dbReference type="Gene3D" id="1.25.40.90">
    <property type="match status" value="1"/>
</dbReference>
<dbReference type="STRING" id="5353.A0A1Q3E9Y3"/>
<dbReference type="InterPro" id="IPR042326">
    <property type="entry name" value="Ctk3"/>
</dbReference>
<dbReference type="GO" id="GO:0032786">
    <property type="term" value="P:positive regulation of DNA-templated transcription, elongation"/>
    <property type="evidence" value="ECO:0007669"/>
    <property type="project" value="InterPro"/>
</dbReference>
<comment type="caution">
    <text evidence="2">The sequence shown here is derived from an EMBL/GenBank/DDBJ whole genome shotgun (WGS) entry which is preliminary data.</text>
</comment>
<dbReference type="GO" id="GO:0045943">
    <property type="term" value="P:positive regulation of transcription by RNA polymerase I"/>
    <property type="evidence" value="ECO:0007669"/>
    <property type="project" value="TreeGrafter"/>
</dbReference>
<dbReference type="EMBL" id="BDGU01000173">
    <property type="protein sequence ID" value="GAW04018.1"/>
    <property type="molecule type" value="Genomic_DNA"/>
</dbReference>
<accession>A0A1Q3E9Y3</accession>
<gene>
    <name evidence="2" type="ORF">LENED_005782</name>
</gene>
<dbReference type="Pfam" id="PF12243">
    <property type="entry name" value="CTK3"/>
    <property type="match status" value="1"/>
</dbReference>
<name>A0A1Q3E9Y3_LENED</name>
<organism evidence="2 3">
    <name type="scientific">Lentinula edodes</name>
    <name type="common">Shiitake mushroom</name>
    <name type="synonym">Lentinus edodes</name>
    <dbReference type="NCBI Taxonomy" id="5353"/>
    <lineage>
        <taxon>Eukaryota</taxon>
        <taxon>Fungi</taxon>
        <taxon>Dikarya</taxon>
        <taxon>Basidiomycota</taxon>
        <taxon>Agaricomycotina</taxon>
        <taxon>Agaricomycetes</taxon>
        <taxon>Agaricomycetidae</taxon>
        <taxon>Agaricales</taxon>
        <taxon>Marasmiineae</taxon>
        <taxon>Omphalotaceae</taxon>
        <taxon>Lentinula</taxon>
    </lineage>
</organism>
<keyword evidence="2" id="KW-0808">Transferase</keyword>
<dbReference type="GO" id="GO:0016301">
    <property type="term" value="F:kinase activity"/>
    <property type="evidence" value="ECO:0007669"/>
    <property type="project" value="UniProtKB-KW"/>
</dbReference>
<dbReference type="Proteomes" id="UP000188533">
    <property type="component" value="Unassembled WGS sequence"/>
</dbReference>
<dbReference type="InterPro" id="IPR024638">
    <property type="entry name" value="Ctk3_N"/>
</dbReference>
<evidence type="ECO:0000313" key="2">
    <source>
        <dbReference type="EMBL" id="GAW04018.1"/>
    </source>
</evidence>
<dbReference type="AlphaFoldDB" id="A0A1Q3E9Y3"/>
<dbReference type="PANTHER" id="PTHR28291">
    <property type="entry name" value="CTD KINASE SUBUNIT GAMMA"/>
    <property type="match status" value="1"/>
</dbReference>
<dbReference type="PROSITE" id="PS51391">
    <property type="entry name" value="CID"/>
    <property type="match status" value="1"/>
</dbReference>
<keyword evidence="3" id="KW-1185">Reference proteome</keyword>
<dbReference type="InterPro" id="IPR024637">
    <property type="entry name" value="Ctk3_C"/>
</dbReference>
<proteinExistence type="predicted"/>
<reference evidence="2 3" key="1">
    <citation type="submission" date="2016-08" db="EMBL/GenBank/DDBJ databases">
        <authorList>
            <consortium name="Lentinula edodes genome sequencing consortium"/>
            <person name="Sakamoto Y."/>
            <person name="Nakade K."/>
            <person name="Sato S."/>
            <person name="Yoshida Y."/>
            <person name="Miyazaki K."/>
            <person name="Natsume S."/>
            <person name="Konno N."/>
        </authorList>
    </citation>
    <scope>NUCLEOTIDE SEQUENCE [LARGE SCALE GENOMIC DNA]</scope>
    <source>
        <strain evidence="2 3">NBRC 111202</strain>
    </source>
</reference>
<dbReference type="GO" id="GO:0070692">
    <property type="term" value="C:CTDK-1 complex"/>
    <property type="evidence" value="ECO:0007669"/>
    <property type="project" value="InterPro"/>
</dbReference>
<dbReference type="InterPro" id="IPR006569">
    <property type="entry name" value="CID_dom"/>
</dbReference>